<evidence type="ECO:0000256" key="1">
    <source>
        <dbReference type="ARBA" id="ARBA00001946"/>
    </source>
</evidence>
<evidence type="ECO:0000256" key="5">
    <source>
        <dbReference type="ARBA" id="ARBA00022723"/>
    </source>
</evidence>
<evidence type="ECO:0000256" key="7">
    <source>
        <dbReference type="ARBA" id="ARBA00022801"/>
    </source>
</evidence>
<dbReference type="PANTHER" id="PTHR30001:SF1">
    <property type="entry name" value="RIBONUCLEASE E_G-LIKE PROTEIN, CHLOROPLASTIC"/>
    <property type="match status" value="1"/>
</dbReference>
<gene>
    <name evidence="12" type="ORF">ACFOKA_01520</name>
</gene>
<dbReference type="Pfam" id="PF10150">
    <property type="entry name" value="RNase_E_G"/>
    <property type="match status" value="1"/>
</dbReference>
<evidence type="ECO:0000313" key="12">
    <source>
        <dbReference type="EMBL" id="MFC3050576.1"/>
    </source>
</evidence>
<feature type="domain" description="S1 motif" evidence="11">
    <location>
        <begin position="41"/>
        <end position="117"/>
    </location>
</feature>
<evidence type="ECO:0000256" key="4">
    <source>
        <dbReference type="ARBA" id="ARBA00022722"/>
    </source>
</evidence>
<evidence type="ECO:0000256" key="2">
    <source>
        <dbReference type="ARBA" id="ARBA00022475"/>
    </source>
</evidence>
<dbReference type="InterPro" id="IPR019307">
    <property type="entry name" value="RNA-bd_AU-1/RNase_E/G"/>
</dbReference>
<dbReference type="InterPro" id="IPR003029">
    <property type="entry name" value="S1_domain"/>
</dbReference>
<dbReference type="SUPFAM" id="SSF50249">
    <property type="entry name" value="Nucleic acid-binding proteins"/>
    <property type="match status" value="1"/>
</dbReference>
<evidence type="ECO:0000259" key="11">
    <source>
        <dbReference type="PROSITE" id="PS50126"/>
    </source>
</evidence>
<evidence type="ECO:0000256" key="3">
    <source>
        <dbReference type="ARBA" id="ARBA00022519"/>
    </source>
</evidence>
<evidence type="ECO:0000256" key="8">
    <source>
        <dbReference type="ARBA" id="ARBA00022842"/>
    </source>
</evidence>
<organism evidence="12 13">
    <name type="scientific">Kordiimonas pumila</name>
    <dbReference type="NCBI Taxonomy" id="2161677"/>
    <lineage>
        <taxon>Bacteria</taxon>
        <taxon>Pseudomonadati</taxon>
        <taxon>Pseudomonadota</taxon>
        <taxon>Alphaproteobacteria</taxon>
        <taxon>Kordiimonadales</taxon>
        <taxon>Kordiimonadaceae</taxon>
        <taxon>Kordiimonas</taxon>
    </lineage>
</organism>
<dbReference type="PROSITE" id="PS50126">
    <property type="entry name" value="S1"/>
    <property type="match status" value="1"/>
</dbReference>
<keyword evidence="7" id="KW-0378">Hydrolase</keyword>
<keyword evidence="5" id="KW-0479">Metal-binding</keyword>
<evidence type="ECO:0000256" key="9">
    <source>
        <dbReference type="ARBA" id="ARBA00022884"/>
    </source>
</evidence>
<dbReference type="Proteomes" id="UP001595444">
    <property type="component" value="Unassembled WGS sequence"/>
</dbReference>
<reference evidence="13" key="1">
    <citation type="journal article" date="2019" name="Int. J. Syst. Evol. Microbiol.">
        <title>The Global Catalogue of Microorganisms (GCM) 10K type strain sequencing project: providing services to taxonomists for standard genome sequencing and annotation.</title>
        <authorList>
            <consortium name="The Broad Institute Genomics Platform"/>
            <consortium name="The Broad Institute Genome Sequencing Center for Infectious Disease"/>
            <person name="Wu L."/>
            <person name="Ma J."/>
        </authorList>
    </citation>
    <scope>NUCLEOTIDE SEQUENCE [LARGE SCALE GENOMIC DNA]</scope>
    <source>
        <strain evidence="13">KCTC 62164</strain>
    </source>
</reference>
<evidence type="ECO:0000256" key="6">
    <source>
        <dbReference type="ARBA" id="ARBA00022759"/>
    </source>
</evidence>
<comment type="caution">
    <text evidence="12">The sequence shown here is derived from an EMBL/GenBank/DDBJ whole genome shotgun (WGS) entry which is preliminary data.</text>
</comment>
<keyword evidence="10" id="KW-0472">Membrane</keyword>
<accession>A0ABV7D166</accession>
<evidence type="ECO:0000256" key="10">
    <source>
        <dbReference type="ARBA" id="ARBA00023136"/>
    </source>
</evidence>
<dbReference type="PANTHER" id="PTHR30001">
    <property type="entry name" value="RIBONUCLEASE"/>
    <property type="match status" value="1"/>
</dbReference>
<keyword evidence="13" id="KW-1185">Reference proteome</keyword>
<dbReference type="InterPro" id="IPR012340">
    <property type="entry name" value="NA-bd_OB-fold"/>
</dbReference>
<keyword evidence="6" id="KW-0255">Endonuclease</keyword>
<dbReference type="Gene3D" id="2.40.50.140">
    <property type="entry name" value="Nucleic acid-binding proteins"/>
    <property type="match status" value="1"/>
</dbReference>
<sequence length="469" mass="50738">MNGPFTLIDVAPGCWRSSDIDEDGMPLSLRFHDDISVSPLDAIYTARVTRVDSTLDMAFLDMGDGIEGCLNFRRARLLVKGQVRSISDCVQEGQMLNVQVVSEPAAGDNKTLVVTPRPRLMGRYVVAETGTQRISVSKDIEAKPAKTIQAALGAADIQCVLIVRSRAGLVSVESVLAEAKALSSAITATPEKPGLVYGWSIGEKALLTVPDTDTPVCTENGSDLAALKTVAQRLWPDLLPRLSLYKTAGTESAFEELGVEEAIEEALADKISLPSGGWISITPTPALTAIDVNMGSALQGMSAAEAKLTVNMEATMALAYHMRFQDLAGLIVVDYIDMTGKGHTQALMQLIERVMREDSVPVQHTGISMFGLVEFTRKRSGLSLRDRYLMPARMRERPSASAISLMQKAVRTGRRETTHGPLVIAAPDAVINWLNTRPSLMEDISRQAQRALVLETASAADVYIRARTA</sequence>
<evidence type="ECO:0000313" key="13">
    <source>
        <dbReference type="Proteomes" id="UP001595444"/>
    </source>
</evidence>
<keyword evidence="8" id="KW-0460">Magnesium</keyword>
<proteinExistence type="predicted"/>
<keyword evidence="2" id="KW-1003">Cell membrane</keyword>
<dbReference type="RefSeq" id="WP_194214951.1">
    <property type="nucleotide sequence ID" value="NZ_CP061205.1"/>
</dbReference>
<keyword evidence="4" id="KW-0540">Nuclease</keyword>
<name>A0ABV7D166_9PROT</name>
<keyword evidence="3" id="KW-0997">Cell inner membrane</keyword>
<dbReference type="InterPro" id="IPR004659">
    <property type="entry name" value="RNase_E/G"/>
</dbReference>
<keyword evidence="9" id="KW-0694">RNA-binding</keyword>
<comment type="cofactor">
    <cofactor evidence="1">
        <name>Mg(2+)</name>
        <dbReference type="ChEBI" id="CHEBI:18420"/>
    </cofactor>
</comment>
<protein>
    <submittedName>
        <fullName evidence="12">Ribonuclease E/G</fullName>
    </submittedName>
</protein>
<dbReference type="EMBL" id="JBHRSL010000001">
    <property type="protein sequence ID" value="MFC3050576.1"/>
    <property type="molecule type" value="Genomic_DNA"/>
</dbReference>